<dbReference type="Proteomes" id="UP000504603">
    <property type="component" value="Unplaced"/>
</dbReference>
<keyword evidence="5 13" id="KW-0812">Transmembrane</keyword>
<feature type="transmembrane region" description="Helical" evidence="13">
    <location>
        <begin position="902"/>
        <end position="920"/>
    </location>
</feature>
<keyword evidence="6" id="KW-0677">Repeat</keyword>
<dbReference type="RefSeq" id="XP_022151948.1">
    <property type="nucleotide sequence ID" value="XM_022296256.1"/>
</dbReference>
<feature type="transmembrane region" description="Helical" evidence="13">
    <location>
        <begin position="322"/>
        <end position="339"/>
    </location>
</feature>
<dbReference type="InterPro" id="IPR044746">
    <property type="entry name" value="ABCC_6TM_D1"/>
</dbReference>
<dbReference type="CDD" id="cd18579">
    <property type="entry name" value="ABC_6TM_ABCC_D1"/>
    <property type="match status" value="1"/>
</dbReference>
<keyword evidence="10 13" id="KW-1133">Transmembrane helix</keyword>
<feature type="transmembrane region" description="Helical" evidence="13">
    <location>
        <begin position="1012"/>
        <end position="1033"/>
    </location>
</feature>
<evidence type="ECO:0000256" key="8">
    <source>
        <dbReference type="ARBA" id="ARBA00022840"/>
    </source>
</evidence>
<feature type="transmembrane region" description="Helical" evidence="13">
    <location>
        <begin position="428"/>
        <end position="447"/>
    </location>
</feature>
<dbReference type="Gene3D" id="1.20.1560.10">
    <property type="entry name" value="ABC transporter type 1, transmembrane domain"/>
    <property type="match status" value="2"/>
</dbReference>
<keyword evidence="7" id="KW-0547">Nucleotide-binding</keyword>
<evidence type="ECO:0000256" key="10">
    <source>
        <dbReference type="ARBA" id="ARBA00022989"/>
    </source>
</evidence>
<feature type="transmembrane region" description="Helical" evidence="13">
    <location>
        <begin position="277"/>
        <end position="302"/>
    </location>
</feature>
<dbReference type="InterPro" id="IPR050173">
    <property type="entry name" value="ABC_transporter_C-like"/>
</dbReference>
<dbReference type="FunFam" id="3.40.50.300:FF:000508">
    <property type="entry name" value="ABC transporter C family member 5"/>
    <property type="match status" value="1"/>
</dbReference>
<dbReference type="Pfam" id="PF00005">
    <property type="entry name" value="ABC_tran"/>
    <property type="match status" value="2"/>
</dbReference>
<dbReference type="CDD" id="cd03244">
    <property type="entry name" value="ABCC_MRP_domain2"/>
    <property type="match status" value="1"/>
</dbReference>
<comment type="subcellular location">
    <subcellularLocation>
        <location evidence="1">Membrane</location>
        <topology evidence="1">Multi-pass membrane protein</topology>
    </subcellularLocation>
</comment>
<dbReference type="Gene3D" id="3.40.50.300">
    <property type="entry name" value="P-loop containing nucleotide triphosphate hydrolases"/>
    <property type="match status" value="2"/>
</dbReference>
<dbReference type="InterPro" id="IPR027417">
    <property type="entry name" value="P-loop_NTPase"/>
</dbReference>
<dbReference type="EC" id="7.6.2.2" evidence="3"/>
<comment type="catalytic activity">
    <reaction evidence="12">
        <text>ATP + H2O + xenobioticSide 1 = ADP + phosphate + xenobioticSide 2.</text>
        <dbReference type="EC" id="7.6.2.2"/>
    </reaction>
</comment>
<dbReference type="FunFam" id="1.20.1560.10:FF:000002">
    <property type="entry name" value="ABC transporter C family member 5"/>
    <property type="match status" value="1"/>
</dbReference>
<dbReference type="PROSITE" id="PS00211">
    <property type="entry name" value="ABC_TRANSPORTER_1"/>
    <property type="match status" value="1"/>
</dbReference>
<dbReference type="InterPro" id="IPR011527">
    <property type="entry name" value="ABC1_TM_dom"/>
</dbReference>
<evidence type="ECO:0000259" key="15">
    <source>
        <dbReference type="PROSITE" id="PS50929"/>
    </source>
</evidence>
<feature type="domain" description="ABC transporter" evidence="14">
    <location>
        <begin position="1219"/>
        <end position="1453"/>
    </location>
</feature>
<dbReference type="PROSITE" id="PS50893">
    <property type="entry name" value="ABC_TRANSPORTER_2"/>
    <property type="match status" value="2"/>
</dbReference>
<dbReference type="InterPro" id="IPR003439">
    <property type="entry name" value="ABC_transporter-like_ATP-bd"/>
</dbReference>
<keyword evidence="4" id="KW-0813">Transport</keyword>
<evidence type="ECO:0000256" key="6">
    <source>
        <dbReference type="ARBA" id="ARBA00022737"/>
    </source>
</evidence>
<proteinExistence type="inferred from homology"/>
<dbReference type="InterPro" id="IPR036640">
    <property type="entry name" value="ABC1_TM_sf"/>
</dbReference>
<sequence>MDKLETMYFRALEAASMDITSAIVNATFILALSMGWVFLHKWTEEVGESGSHDLRNRAFREFKWLISITIFCNAIVPFLYWGFAAYEYWNRRIFCWESAISAMTWILAAGIAFYWRNRMYRGKRWPLILMVWWVFSCFYGFGCSIIYLLAHLKAMEFPHFIPKATIVDFASFTLSFIICCTGLTVNYSKKHNDFEESLLQKENASSFEDDGGFISPGFWSQLTFRWLNPLFKRGRSQKLELAHVPCVPQSETAEYASSLLEESLLRKKIESSSLPKAIVLATWKSLVLTAIFAGFNTLASFMGPSLITNFVNYLLGKGDNSSIRDGLILAFIFFFAKTLESLTQRQWYFGTHRVGIQVRAALTVMIYKKSISINAAGPSNGKIINLINVDVERVGDFSWYIHKIWLLPVQIVLALIILYRNLGAAPSITALLATIFIMVSNTPLANVQESLHSNIMDAKDSRIKLTSETLKNMRVLKLHSWEQTFFKKVLQLREEERRWLKRYLYTCSVIAFLFWVSPTLVSVVTFGACIIMKIPLTAGTVLSAIATFRILQEPIYNLPELISMIAQTKVSLDRIQEFIREEDQRKQIYYPPSSGSEIMIGIEVGDYSWEANDLNVKKPTIKVVEKMQIPKGYKVAVCGSVGSGKSSLLCSILGEIPQISGTQMKVHGTKAYVPQSAWIQSGTVRENVLFGKEMDTHLYEDVLEACALNQDIKLWLDGDFTLLGERGMNLSGGQKQRIQLARAVYSDADVYFLDDPFSAVDACTGTHLFKRCLLQLLSSKTVIYATHHLEFIEAADLVLVMKNGHIVQSGKYAELISNPNGELSRHIAAHKRSLNGVKPFKEDKLHHERPCQIHQIEALDEKFSESLGNGTLSVRTQEEETQTGRVKWSVYSIFITSAYKGALVPIILLCQILFQILQMGSNYWIAWATEEEGKVSKEQLIGIFILMSGGSSIFILGRAVVMATIAIETAQRMFLGMVTAVFASPISFFDAKPSSQILNRSSTDQSTLDTDIPYRLGGLAFALIQLLSIIILMSKVAWQVFPLFLVVLAISIWYQGYYISTARELARMVGIRKAPILHHFSETVVGATIIRCFNQEERFLTKILNLVDDYSRVVFHNATSMEWLCLRINFLFDIVFFLALVILVSLPRSAIDPSLAGLAATYGLNMNVLQAWVIWNLCNVENKMISVERILQFTNIASEAPPVIEGCRPMPKWPEEGRIELENLHVQYSPKLPVILKGITCTFPQKKKIGVVGRTGSGKSTLIQALFRMVEPSAGRILIDGVDICKIGLHDLRSRLGIIPQDPTLFQGTMRTNLDPLQQHTDQEIWEVLNKCRFAEIIRTEQMILEAPVAEDGENWSVGQRQLVCLARVLLKKRRILVLDEATASIDTATENIIQETIREETNGCTVITIAHRIPTVIDNDLVLVLDEGKVIEYDSPSRLLGNSSSTFSKLVAEFLRRSSNHSQTNANPMQTS</sequence>
<feature type="transmembrane region" description="Helical" evidence="13">
    <location>
        <begin position="404"/>
        <end position="422"/>
    </location>
</feature>
<dbReference type="KEGG" id="mcha:111019797"/>
<comment type="similarity">
    <text evidence="2">Belongs to the ABC transporter superfamily. ABCC family. Conjugate transporter (TC 3.A.1.208) subfamily.</text>
</comment>
<feature type="transmembrane region" description="Helical" evidence="13">
    <location>
        <begin position="503"/>
        <end position="524"/>
    </location>
</feature>
<feature type="transmembrane region" description="Helical" evidence="13">
    <location>
        <begin position="98"/>
        <end position="115"/>
    </location>
</feature>
<dbReference type="SMART" id="SM00382">
    <property type="entry name" value="AAA"/>
    <property type="match status" value="2"/>
</dbReference>
<dbReference type="Pfam" id="PF00664">
    <property type="entry name" value="ABC_membrane"/>
    <property type="match status" value="2"/>
</dbReference>
<dbReference type="InterPro" id="IPR003593">
    <property type="entry name" value="AAA+_ATPase"/>
</dbReference>
<name>A0A6J1DDJ4_MOMCH</name>
<evidence type="ECO:0000256" key="11">
    <source>
        <dbReference type="ARBA" id="ARBA00023136"/>
    </source>
</evidence>
<evidence type="ECO:0000256" key="4">
    <source>
        <dbReference type="ARBA" id="ARBA00022448"/>
    </source>
</evidence>
<feature type="domain" description="ABC transmembrane type-1" evidence="15">
    <location>
        <begin position="287"/>
        <end position="567"/>
    </location>
</feature>
<evidence type="ECO:0000256" key="3">
    <source>
        <dbReference type="ARBA" id="ARBA00012191"/>
    </source>
</evidence>
<dbReference type="PANTHER" id="PTHR24223">
    <property type="entry name" value="ATP-BINDING CASSETTE SUB-FAMILY C"/>
    <property type="match status" value="1"/>
</dbReference>
<keyword evidence="9" id="KW-1278">Translocase</keyword>
<keyword evidence="16" id="KW-1185">Reference proteome</keyword>
<gene>
    <name evidence="17" type="primary">LOC111019797</name>
</gene>
<feature type="transmembrane region" description="Helical" evidence="13">
    <location>
        <begin position="1128"/>
        <end position="1146"/>
    </location>
</feature>
<feature type="transmembrane region" description="Helical" evidence="13">
    <location>
        <begin position="973"/>
        <end position="992"/>
    </location>
</feature>
<evidence type="ECO:0000256" key="5">
    <source>
        <dbReference type="ARBA" id="ARBA00022692"/>
    </source>
</evidence>
<evidence type="ECO:0000313" key="16">
    <source>
        <dbReference type="Proteomes" id="UP000504603"/>
    </source>
</evidence>
<accession>A0A6J1DDJ4</accession>
<dbReference type="FunFam" id="3.40.50.300:FF:000169">
    <property type="entry name" value="ABC transporter C family member 3"/>
    <property type="match status" value="1"/>
</dbReference>
<feature type="domain" description="ABC transmembrane type-1" evidence="15">
    <location>
        <begin position="906"/>
        <end position="1182"/>
    </location>
</feature>
<keyword evidence="8" id="KW-0067">ATP-binding</keyword>
<feature type="transmembrane region" description="Helical" evidence="13">
    <location>
        <begin position="64"/>
        <end position="86"/>
    </location>
</feature>
<feature type="transmembrane region" description="Helical" evidence="13">
    <location>
        <begin position="127"/>
        <end position="149"/>
    </location>
</feature>
<feature type="transmembrane region" description="Helical" evidence="13">
    <location>
        <begin position="20"/>
        <end position="39"/>
    </location>
</feature>
<dbReference type="SUPFAM" id="SSF52540">
    <property type="entry name" value="P-loop containing nucleoside triphosphate hydrolases"/>
    <property type="match status" value="2"/>
</dbReference>
<evidence type="ECO:0000259" key="14">
    <source>
        <dbReference type="PROSITE" id="PS50893"/>
    </source>
</evidence>
<dbReference type="FunFam" id="1.20.1560.10:FF:000003">
    <property type="entry name" value="ABC transporter C family member 10"/>
    <property type="match status" value="1"/>
</dbReference>
<dbReference type="GO" id="GO:0008559">
    <property type="term" value="F:ABC-type xenobiotic transporter activity"/>
    <property type="evidence" value="ECO:0007669"/>
    <property type="project" value="UniProtKB-EC"/>
</dbReference>
<organism evidence="16 17">
    <name type="scientific">Momordica charantia</name>
    <name type="common">Bitter gourd</name>
    <name type="synonym">Balsam pear</name>
    <dbReference type="NCBI Taxonomy" id="3673"/>
    <lineage>
        <taxon>Eukaryota</taxon>
        <taxon>Viridiplantae</taxon>
        <taxon>Streptophyta</taxon>
        <taxon>Embryophyta</taxon>
        <taxon>Tracheophyta</taxon>
        <taxon>Spermatophyta</taxon>
        <taxon>Magnoliopsida</taxon>
        <taxon>eudicotyledons</taxon>
        <taxon>Gunneridae</taxon>
        <taxon>Pentapetalae</taxon>
        <taxon>rosids</taxon>
        <taxon>fabids</taxon>
        <taxon>Cucurbitales</taxon>
        <taxon>Cucurbitaceae</taxon>
        <taxon>Momordiceae</taxon>
        <taxon>Momordica</taxon>
    </lineage>
</organism>
<dbReference type="CDD" id="cd18580">
    <property type="entry name" value="ABC_6TM_ABCC_D2"/>
    <property type="match status" value="1"/>
</dbReference>
<dbReference type="GO" id="GO:0016887">
    <property type="term" value="F:ATP hydrolysis activity"/>
    <property type="evidence" value="ECO:0007669"/>
    <property type="project" value="InterPro"/>
</dbReference>
<feature type="domain" description="ABC transporter" evidence="14">
    <location>
        <begin position="602"/>
        <end position="828"/>
    </location>
</feature>
<evidence type="ECO:0000313" key="17">
    <source>
        <dbReference type="RefSeq" id="XP_022151948.1"/>
    </source>
</evidence>
<feature type="transmembrane region" description="Helical" evidence="13">
    <location>
        <begin position="169"/>
        <end position="187"/>
    </location>
</feature>
<dbReference type="SUPFAM" id="SSF90123">
    <property type="entry name" value="ABC transporter transmembrane region"/>
    <property type="match status" value="2"/>
</dbReference>
<dbReference type="GO" id="GO:0005524">
    <property type="term" value="F:ATP binding"/>
    <property type="evidence" value="ECO:0007669"/>
    <property type="project" value="UniProtKB-KW"/>
</dbReference>
<feature type="transmembrane region" description="Helical" evidence="13">
    <location>
        <begin position="940"/>
        <end position="961"/>
    </location>
</feature>
<evidence type="ECO:0000256" key="12">
    <source>
        <dbReference type="ARBA" id="ARBA00034018"/>
    </source>
</evidence>
<dbReference type="PANTHER" id="PTHR24223:SF222">
    <property type="entry name" value="OS01G0902100 PROTEIN"/>
    <property type="match status" value="1"/>
</dbReference>
<keyword evidence="11 13" id="KW-0472">Membrane</keyword>
<dbReference type="InterPro" id="IPR044726">
    <property type="entry name" value="ABCC_6TM_D2"/>
</dbReference>
<evidence type="ECO:0000256" key="7">
    <source>
        <dbReference type="ARBA" id="ARBA00022741"/>
    </source>
</evidence>
<dbReference type="GeneID" id="111019797"/>
<reference evidence="17" key="1">
    <citation type="submission" date="2025-08" db="UniProtKB">
        <authorList>
            <consortium name="RefSeq"/>
        </authorList>
    </citation>
    <scope>IDENTIFICATION</scope>
    <source>
        <strain evidence="17">OHB3-1</strain>
    </source>
</reference>
<evidence type="ECO:0000256" key="2">
    <source>
        <dbReference type="ARBA" id="ARBA00009726"/>
    </source>
</evidence>
<feature type="transmembrane region" description="Helical" evidence="13">
    <location>
        <begin position="1040"/>
        <end position="1059"/>
    </location>
</feature>
<dbReference type="CDD" id="cd03250">
    <property type="entry name" value="ABCC_MRP_domain1"/>
    <property type="match status" value="1"/>
</dbReference>
<evidence type="ECO:0000256" key="9">
    <source>
        <dbReference type="ARBA" id="ARBA00022967"/>
    </source>
</evidence>
<evidence type="ECO:0000256" key="13">
    <source>
        <dbReference type="SAM" id="Phobius"/>
    </source>
</evidence>
<protein>
    <recommendedName>
        <fullName evidence="3">ABC-type xenobiotic transporter</fullName>
        <ecNumber evidence="3">7.6.2.2</ecNumber>
    </recommendedName>
</protein>
<dbReference type="GO" id="GO:0016020">
    <property type="term" value="C:membrane"/>
    <property type="evidence" value="ECO:0007669"/>
    <property type="project" value="UniProtKB-SubCell"/>
</dbReference>
<evidence type="ECO:0000256" key="1">
    <source>
        <dbReference type="ARBA" id="ARBA00004141"/>
    </source>
</evidence>
<dbReference type="PROSITE" id="PS50929">
    <property type="entry name" value="ABC_TM1F"/>
    <property type="match status" value="2"/>
</dbReference>
<dbReference type="OrthoDB" id="6500128at2759"/>
<dbReference type="InterPro" id="IPR017871">
    <property type="entry name" value="ABC_transporter-like_CS"/>
</dbReference>